<gene>
    <name evidence="3" type="ORF">ACFFK0_11865</name>
</gene>
<sequence>MIKTQELKAQIEELTKQNDMMLVELEQMKRLIAESGRGASGSSDRAGKKQANQQADQQGEQQADNGQSSEHNSIQMSQQQQGQHQEQGQQQQQGQGQQQQQGQQQSSGSSQPAQLANELLRIKDMVAQLEKKTANYVSSSTNGGLTEKDVVNLVLTLINGMVDWSSEYISSQSPGSGQMQ</sequence>
<comment type="caution">
    <text evidence="3">The sequence shown here is derived from an EMBL/GenBank/DDBJ whole genome shotgun (WGS) entry which is preliminary data.</text>
</comment>
<keyword evidence="4" id="KW-1185">Reference proteome</keyword>
<feature type="coiled-coil region" evidence="1">
    <location>
        <begin position="4"/>
        <end position="31"/>
    </location>
</feature>
<dbReference type="Proteomes" id="UP001589776">
    <property type="component" value="Unassembled WGS sequence"/>
</dbReference>
<evidence type="ECO:0000313" key="4">
    <source>
        <dbReference type="Proteomes" id="UP001589776"/>
    </source>
</evidence>
<evidence type="ECO:0000256" key="1">
    <source>
        <dbReference type="SAM" id="Coils"/>
    </source>
</evidence>
<feature type="compositionally biased region" description="Low complexity" evidence="2">
    <location>
        <begin position="75"/>
        <end position="111"/>
    </location>
</feature>
<accession>A0ABV6DKF9</accession>
<evidence type="ECO:0000313" key="3">
    <source>
        <dbReference type="EMBL" id="MFC0213141.1"/>
    </source>
</evidence>
<dbReference type="RefSeq" id="WP_377470403.1">
    <property type="nucleotide sequence ID" value="NZ_JBHLWN010000046.1"/>
</dbReference>
<keyword evidence="1" id="KW-0175">Coiled coil</keyword>
<proteinExistence type="predicted"/>
<feature type="region of interest" description="Disordered" evidence="2">
    <location>
        <begin position="33"/>
        <end position="113"/>
    </location>
</feature>
<name>A0ABV6DKF9_9BACL</name>
<protein>
    <submittedName>
        <fullName evidence="3">Uncharacterized protein</fullName>
    </submittedName>
</protein>
<feature type="compositionally biased region" description="Low complexity" evidence="2">
    <location>
        <begin position="35"/>
        <end position="67"/>
    </location>
</feature>
<dbReference type="EMBL" id="JBHLWN010000046">
    <property type="protein sequence ID" value="MFC0213141.1"/>
    <property type="molecule type" value="Genomic_DNA"/>
</dbReference>
<evidence type="ECO:0000256" key="2">
    <source>
        <dbReference type="SAM" id="MobiDB-lite"/>
    </source>
</evidence>
<organism evidence="3 4">
    <name type="scientific">Paenibacillus chartarius</name>
    <dbReference type="NCBI Taxonomy" id="747481"/>
    <lineage>
        <taxon>Bacteria</taxon>
        <taxon>Bacillati</taxon>
        <taxon>Bacillota</taxon>
        <taxon>Bacilli</taxon>
        <taxon>Bacillales</taxon>
        <taxon>Paenibacillaceae</taxon>
        <taxon>Paenibacillus</taxon>
    </lineage>
</organism>
<reference evidence="3 4" key="1">
    <citation type="submission" date="2024-09" db="EMBL/GenBank/DDBJ databases">
        <authorList>
            <person name="Sun Q."/>
            <person name="Mori K."/>
        </authorList>
    </citation>
    <scope>NUCLEOTIDE SEQUENCE [LARGE SCALE GENOMIC DNA]</scope>
    <source>
        <strain evidence="3 4">CCM 7759</strain>
    </source>
</reference>